<dbReference type="OrthoDB" id="177137at2157"/>
<name>A0A3M0DSH7_9EURY</name>
<feature type="region of interest" description="Disordered" evidence="1">
    <location>
        <begin position="1"/>
        <end position="79"/>
    </location>
</feature>
<keyword evidence="5" id="KW-1185">Reference proteome</keyword>
<evidence type="ECO:0000256" key="1">
    <source>
        <dbReference type="SAM" id="MobiDB-lite"/>
    </source>
</evidence>
<evidence type="ECO:0000313" key="5">
    <source>
        <dbReference type="Proteomes" id="UP000282007"/>
    </source>
</evidence>
<dbReference type="GeneID" id="38471200"/>
<protein>
    <recommendedName>
        <fullName evidence="6">Flagella cluster protein</fullName>
    </recommendedName>
</protein>
<dbReference type="AlphaFoldDB" id="A0A3M0DSH7"/>
<dbReference type="Proteomes" id="UP000277326">
    <property type="component" value="Unassembled WGS sequence"/>
</dbReference>
<reference evidence="3 4" key="1">
    <citation type="journal article" date="2015" name="Stand. Genomic Sci.">
        <title>Genomic Encyclopedia of Bacterial and Archaeal Type Strains, Phase III: the genomes of soil and plant-associated and newly described type strains.</title>
        <authorList>
            <person name="Whitman W.B."/>
            <person name="Woyke T."/>
            <person name="Klenk H.P."/>
            <person name="Zhou Y."/>
            <person name="Lilburn T.G."/>
            <person name="Beck B.J."/>
            <person name="De Vos P."/>
            <person name="Vandamme P."/>
            <person name="Eisen J.A."/>
            <person name="Garrity G."/>
            <person name="Hugenholtz P."/>
            <person name="Kyrpides N.C."/>
        </authorList>
    </citation>
    <scope>NUCLEOTIDE SEQUENCE [LARGE SCALE GENOMIC DNA]</scope>
    <source>
        <strain evidence="3 4">CGMCC 1.10124</strain>
    </source>
</reference>
<feature type="compositionally biased region" description="Basic and acidic residues" evidence="1">
    <location>
        <begin position="9"/>
        <end position="36"/>
    </location>
</feature>
<dbReference type="EMBL" id="REFS01000001">
    <property type="protein sequence ID" value="RMB25001.1"/>
    <property type="molecule type" value="Genomic_DNA"/>
</dbReference>
<evidence type="ECO:0008006" key="6">
    <source>
        <dbReference type="Google" id="ProtNLM"/>
    </source>
</evidence>
<feature type="compositionally biased region" description="Acidic residues" evidence="1">
    <location>
        <begin position="66"/>
        <end position="78"/>
    </location>
</feature>
<dbReference type="Pfam" id="PF24332">
    <property type="entry name" value="DUF7500"/>
    <property type="match status" value="1"/>
</dbReference>
<dbReference type="RefSeq" id="WP_121918846.1">
    <property type="nucleotide sequence ID" value="NZ_CP034145.1"/>
</dbReference>
<feature type="compositionally biased region" description="Basic and acidic residues" evidence="1">
    <location>
        <begin position="50"/>
        <end position="63"/>
    </location>
</feature>
<sequence>MPSDSDDSVSERGKVLTEEELDLTRHDNVSELDDGRYVVSTGGSTSDEATEAREQAREARDALDPVSDDADAEDDEPQISEMDVNAWLEDHFREIDAQYGFHATAKFDDGVSRHQVVSNDVVTSFESLLIWYAQHVGGGTPVEDVLGILLAESSVSVRYPVRTLAGLLKRYDLDRDDSIGDLLEAVSDEQAVELAED</sequence>
<accession>A0A3M0DSH7</accession>
<organism evidence="3 4">
    <name type="scientific">Haloplanus aerogenes</name>
    <dbReference type="NCBI Taxonomy" id="660522"/>
    <lineage>
        <taxon>Archaea</taxon>
        <taxon>Methanobacteriati</taxon>
        <taxon>Methanobacteriota</taxon>
        <taxon>Stenosarchaea group</taxon>
        <taxon>Halobacteria</taxon>
        <taxon>Halobacteriales</taxon>
        <taxon>Haloferacaceae</taxon>
        <taxon>Haloplanus</taxon>
    </lineage>
</organism>
<evidence type="ECO:0000313" key="2">
    <source>
        <dbReference type="EMBL" id="AZH25305.1"/>
    </source>
</evidence>
<dbReference type="Proteomes" id="UP000282007">
    <property type="component" value="Chromosome"/>
</dbReference>
<dbReference type="EMBL" id="CP034145">
    <property type="protein sequence ID" value="AZH25305.1"/>
    <property type="molecule type" value="Genomic_DNA"/>
</dbReference>
<dbReference type="KEGG" id="haer:DU502_07900"/>
<reference evidence="2 5" key="2">
    <citation type="submission" date="2018-07" db="EMBL/GenBank/DDBJ databases">
        <title>Genome sequences of Haloplanus aerogenes JCM 16430T.</title>
        <authorList>
            <person name="Kim Y.B."/>
            <person name="Roh S.W."/>
        </authorList>
    </citation>
    <scope>NUCLEOTIDE SEQUENCE [LARGE SCALE GENOMIC DNA]</scope>
    <source>
        <strain evidence="2 5">JCM 16430</strain>
    </source>
</reference>
<gene>
    <name evidence="3" type="ORF">ATH50_0084</name>
    <name evidence="2" type="ORF">DU502_07900</name>
</gene>
<reference evidence="3" key="3">
    <citation type="submission" date="2018-10" db="EMBL/GenBank/DDBJ databases">
        <authorList>
            <person name="Whitman W."/>
            <person name="Huntemann M."/>
            <person name="Clum A."/>
            <person name="Pillay M."/>
            <person name="Palaniappan K."/>
            <person name="Varghese N."/>
            <person name="Mikhailova N."/>
            <person name="Stamatis D."/>
            <person name="Reddy T."/>
            <person name="Daum C."/>
            <person name="Shapiro N."/>
            <person name="Ivanova N."/>
            <person name="Kyrpides N."/>
            <person name="Woyke T."/>
        </authorList>
    </citation>
    <scope>NUCLEOTIDE SEQUENCE</scope>
    <source>
        <strain evidence="3">CGMCC 1.10124</strain>
    </source>
</reference>
<evidence type="ECO:0000313" key="3">
    <source>
        <dbReference type="EMBL" id="RMB25001.1"/>
    </source>
</evidence>
<evidence type="ECO:0000313" key="4">
    <source>
        <dbReference type="Proteomes" id="UP000277326"/>
    </source>
</evidence>
<proteinExistence type="predicted"/>
<dbReference type="InterPro" id="IPR055923">
    <property type="entry name" value="DUF7500"/>
</dbReference>